<dbReference type="InterPro" id="IPR018330">
    <property type="entry name" value="RecT_fam"/>
</dbReference>
<accession>M5B176</accession>
<dbReference type="GO" id="GO:0006259">
    <property type="term" value="P:DNA metabolic process"/>
    <property type="evidence" value="ECO:0007669"/>
    <property type="project" value="InterPro"/>
</dbReference>
<proteinExistence type="predicted"/>
<dbReference type="PATRIC" id="fig|1001583.3.peg.1715"/>
<protein>
    <recommendedName>
        <fullName evidence="4">RecT protein</fullName>
    </recommendedName>
</protein>
<dbReference type="KEGG" id="lbk:LVISKB_1731"/>
<dbReference type="RefSeq" id="WP_015474118.1">
    <property type="nucleotide sequence ID" value="NC_020819.1"/>
</dbReference>
<evidence type="ECO:0000313" key="3">
    <source>
        <dbReference type="Proteomes" id="UP000012042"/>
    </source>
</evidence>
<reference evidence="2 3" key="1">
    <citation type="journal article" date="2013" name="PLoS ONE">
        <title>Genomic Analysis by Deep Sequencing of the Probiotic Lactobacillus brevis KB290 Harboring Nine Plasmids Reveals Genomic Stability.</title>
        <authorList>
            <person name="Fukao M."/>
            <person name="Oshima K."/>
            <person name="Morita H."/>
            <person name="Toh H."/>
            <person name="Suda W."/>
            <person name="Kim S.W."/>
            <person name="Suzuki S."/>
            <person name="Yakabe T."/>
            <person name="Hattori M."/>
            <person name="Yajima N."/>
        </authorList>
    </citation>
    <scope>NUCLEOTIDE SEQUENCE [LARGE SCALE GENOMIC DNA]</scope>
    <source>
        <strain evidence="2 3">KB290</strain>
    </source>
</reference>
<dbReference type="Pfam" id="PF03837">
    <property type="entry name" value="RecT"/>
    <property type="match status" value="1"/>
</dbReference>
<evidence type="ECO:0008006" key="4">
    <source>
        <dbReference type="Google" id="ProtNLM"/>
    </source>
</evidence>
<dbReference type="Proteomes" id="UP000012042">
    <property type="component" value="Chromosome"/>
</dbReference>
<dbReference type="HOGENOM" id="CLU_072032_0_0_9"/>
<dbReference type="AlphaFoldDB" id="M5B176"/>
<name>M5B176_LEVBR</name>
<feature type="compositionally biased region" description="Acidic residues" evidence="1">
    <location>
        <begin position="276"/>
        <end position="288"/>
    </location>
</feature>
<gene>
    <name evidence="2" type="ORF">LVISKB_1731</name>
</gene>
<sequence length="352" mass="38849">MANEVAATQRSLDADVQDSINQMMNQENGLKLPANYAVGNALKSAFFALKGNNDGDLIQVAAHMPEMKTSIANALMDMVVQGLTPAKTQVYFIRYDNQVKMQRSYFGTQAALKRLSEVHDCWANVVHEGDGLEIGAEDDRLVVRDWKPTLEGLDKEIKYVYAVIEMADGTHQHTIMTFKQIKNSWSQTRSKGAVQNKFSDEMAKRTVLNRAAKNILNTSDDSDLVVGAINNTTSNEYDDDQAAKDVTPKKVTDLIGNADTEEPTPPESTEQTETVEPAEQEEPVDTNTDESSSGEIRSIENMKPGEKQDKDTVNDILDGLEESENHKGDGDDASSTEEGQGELFPPDVHSKF</sequence>
<feature type="region of interest" description="Disordered" evidence="1">
    <location>
        <begin position="255"/>
        <end position="352"/>
    </location>
</feature>
<dbReference type="GO" id="GO:0003677">
    <property type="term" value="F:DNA binding"/>
    <property type="evidence" value="ECO:0007669"/>
    <property type="project" value="InterPro"/>
</dbReference>
<evidence type="ECO:0000256" key="1">
    <source>
        <dbReference type="SAM" id="MobiDB-lite"/>
    </source>
</evidence>
<dbReference type="EMBL" id="AP012167">
    <property type="protein sequence ID" value="BAN07366.1"/>
    <property type="molecule type" value="Genomic_DNA"/>
</dbReference>
<feature type="compositionally biased region" description="Basic and acidic residues" evidence="1">
    <location>
        <begin position="297"/>
        <end position="313"/>
    </location>
</feature>
<organism evidence="2 3">
    <name type="scientific">Levilactobacillus brevis KB290</name>
    <dbReference type="NCBI Taxonomy" id="1001583"/>
    <lineage>
        <taxon>Bacteria</taxon>
        <taxon>Bacillati</taxon>
        <taxon>Bacillota</taxon>
        <taxon>Bacilli</taxon>
        <taxon>Lactobacillales</taxon>
        <taxon>Lactobacillaceae</taxon>
        <taxon>Levilactobacillus</taxon>
    </lineage>
</organism>
<evidence type="ECO:0000313" key="2">
    <source>
        <dbReference type="EMBL" id="BAN07366.1"/>
    </source>
</evidence>